<dbReference type="AlphaFoldDB" id="A0A6C0BJ40"/>
<reference evidence="3" key="1">
    <citation type="journal article" date="2020" name="Nature">
        <title>Giant virus diversity and host interactions through global metagenomics.</title>
        <authorList>
            <person name="Schulz F."/>
            <person name="Roux S."/>
            <person name="Paez-Espino D."/>
            <person name="Jungbluth S."/>
            <person name="Walsh D.A."/>
            <person name="Denef V.J."/>
            <person name="McMahon K.D."/>
            <person name="Konstantinidis K.T."/>
            <person name="Eloe-Fadrosh E.A."/>
            <person name="Kyrpides N.C."/>
            <person name="Woyke T."/>
        </authorList>
    </citation>
    <scope>NUCLEOTIDE SEQUENCE</scope>
    <source>
        <strain evidence="3">GVMAG-M-3300013285-6</strain>
    </source>
</reference>
<dbReference type="InterPro" id="IPR038336">
    <property type="entry name" value="NET_sf"/>
</dbReference>
<evidence type="ECO:0000313" key="3">
    <source>
        <dbReference type="EMBL" id="QHS92032.1"/>
    </source>
</evidence>
<accession>A0A6C0BJ40</accession>
<dbReference type="Pfam" id="PF17035">
    <property type="entry name" value="BET"/>
    <property type="match status" value="1"/>
</dbReference>
<sequence length="90" mass="10834">MSDDYEERKKLLEDLKRLVKSEQEDIFRILKETHSEYSENSNGVFFDVSKISSESFEKIKKYMEFCIQNRQNFTLREEEERKAQEILGAT</sequence>
<proteinExistence type="predicted"/>
<dbReference type="InterPro" id="IPR027353">
    <property type="entry name" value="NET_dom"/>
</dbReference>
<name>A0A6C0BJ40_9ZZZZ</name>
<dbReference type="EMBL" id="MN739167">
    <property type="protein sequence ID" value="QHS92032.1"/>
    <property type="molecule type" value="Genomic_DNA"/>
</dbReference>
<feature type="domain" description="NET" evidence="2">
    <location>
        <begin position="5"/>
        <end position="64"/>
    </location>
</feature>
<evidence type="ECO:0000259" key="2">
    <source>
        <dbReference type="Pfam" id="PF17035"/>
    </source>
</evidence>
<feature type="coiled-coil region" evidence="1">
    <location>
        <begin position="5"/>
        <end position="32"/>
    </location>
</feature>
<evidence type="ECO:0000256" key="1">
    <source>
        <dbReference type="SAM" id="Coils"/>
    </source>
</evidence>
<dbReference type="Gene3D" id="1.20.1270.220">
    <property type="match status" value="1"/>
</dbReference>
<keyword evidence="1" id="KW-0175">Coiled coil</keyword>
<protein>
    <recommendedName>
        <fullName evidence="2">NET domain-containing protein</fullName>
    </recommendedName>
</protein>
<organism evidence="3">
    <name type="scientific">viral metagenome</name>
    <dbReference type="NCBI Taxonomy" id="1070528"/>
    <lineage>
        <taxon>unclassified sequences</taxon>
        <taxon>metagenomes</taxon>
        <taxon>organismal metagenomes</taxon>
    </lineage>
</organism>